<proteinExistence type="predicted"/>
<evidence type="ECO:0008006" key="2">
    <source>
        <dbReference type="Google" id="ProtNLM"/>
    </source>
</evidence>
<gene>
    <name evidence="1" type="ORF">S03H2_44417</name>
</gene>
<dbReference type="AlphaFoldDB" id="X1I380"/>
<feature type="non-terminal residue" evidence="1">
    <location>
        <position position="1"/>
    </location>
</feature>
<reference evidence="1" key="1">
    <citation type="journal article" date="2014" name="Front. Microbiol.">
        <title>High frequency of phylogenetically diverse reductive dehalogenase-homologous genes in deep subseafloor sedimentary metagenomes.</title>
        <authorList>
            <person name="Kawai M."/>
            <person name="Futagami T."/>
            <person name="Toyoda A."/>
            <person name="Takaki Y."/>
            <person name="Nishi S."/>
            <person name="Hori S."/>
            <person name="Arai W."/>
            <person name="Tsubouchi T."/>
            <person name="Morono Y."/>
            <person name="Uchiyama I."/>
            <person name="Ito T."/>
            <person name="Fujiyama A."/>
            <person name="Inagaki F."/>
            <person name="Takami H."/>
        </authorList>
    </citation>
    <scope>NUCLEOTIDE SEQUENCE</scope>
    <source>
        <strain evidence="1">Expedition CK06-06</strain>
    </source>
</reference>
<evidence type="ECO:0000313" key="1">
    <source>
        <dbReference type="EMBL" id="GAH76162.1"/>
    </source>
</evidence>
<name>X1I380_9ZZZZ</name>
<accession>X1I380</accession>
<feature type="non-terminal residue" evidence="1">
    <location>
        <position position="269"/>
    </location>
</feature>
<comment type="caution">
    <text evidence="1">The sequence shown here is derived from an EMBL/GenBank/DDBJ whole genome shotgun (WGS) entry which is preliminary data.</text>
</comment>
<sequence>IPGMAVASYVLWPGENGAEPSQRLEAMREGIQETEARIFLEQALDRGTLGEVLAKRVQRVLFEHQRETYFITISGTRDEFFSGWQDRSRRLFGVAAEAAAVVGLDVDAAAIAVPVPARGKKRVIVNLRNWTTRPRRWNAESQTPWIVLEKTSGSTRGHDELAVRLDAAGLEPQKTAKGTFTVTDVGSGRVYAVEVTANVSKVLDYISPDALIDRKRFRYIPDVDNVVFNVPVGGEQTREITFVNRSGAELSWKSGVSMPWIKVDSVSGK</sequence>
<dbReference type="EMBL" id="BARU01027772">
    <property type="protein sequence ID" value="GAH76162.1"/>
    <property type="molecule type" value="Genomic_DNA"/>
</dbReference>
<organism evidence="1">
    <name type="scientific">marine sediment metagenome</name>
    <dbReference type="NCBI Taxonomy" id="412755"/>
    <lineage>
        <taxon>unclassified sequences</taxon>
        <taxon>metagenomes</taxon>
        <taxon>ecological metagenomes</taxon>
    </lineage>
</organism>
<protein>
    <recommendedName>
        <fullName evidence="2">BACON domain-containing protein</fullName>
    </recommendedName>
</protein>